<organism evidence="17 18">
    <name type="scientific">Legionella maceachernii</name>
    <dbReference type="NCBI Taxonomy" id="466"/>
    <lineage>
        <taxon>Bacteria</taxon>
        <taxon>Pseudomonadati</taxon>
        <taxon>Pseudomonadota</taxon>
        <taxon>Gammaproteobacteria</taxon>
        <taxon>Legionellales</taxon>
        <taxon>Legionellaceae</taxon>
        <taxon>Legionella</taxon>
    </lineage>
</organism>
<dbReference type="Pfam" id="PF03309">
    <property type="entry name" value="Pan_kinase"/>
    <property type="match status" value="1"/>
</dbReference>
<dbReference type="GO" id="GO:0046872">
    <property type="term" value="F:metal ion binding"/>
    <property type="evidence" value="ECO:0007669"/>
    <property type="project" value="UniProtKB-KW"/>
</dbReference>
<evidence type="ECO:0000256" key="3">
    <source>
        <dbReference type="ARBA" id="ARBA00004496"/>
    </source>
</evidence>
<comment type="catalytic activity">
    <reaction evidence="1 16">
        <text>(R)-pantothenate + ATP = (R)-4'-phosphopantothenate + ADP + H(+)</text>
        <dbReference type="Rhea" id="RHEA:16373"/>
        <dbReference type="ChEBI" id="CHEBI:10986"/>
        <dbReference type="ChEBI" id="CHEBI:15378"/>
        <dbReference type="ChEBI" id="CHEBI:29032"/>
        <dbReference type="ChEBI" id="CHEBI:30616"/>
        <dbReference type="ChEBI" id="CHEBI:456216"/>
        <dbReference type="EC" id="2.7.1.33"/>
    </reaction>
</comment>
<keyword evidence="10 16" id="KW-0418">Kinase</keyword>
<dbReference type="AlphaFoldDB" id="A0A0W0W234"/>
<evidence type="ECO:0000256" key="12">
    <source>
        <dbReference type="ARBA" id="ARBA00022958"/>
    </source>
</evidence>
<dbReference type="NCBIfam" id="NF009855">
    <property type="entry name" value="PRK13321.1"/>
    <property type="match status" value="1"/>
</dbReference>
<comment type="subunit">
    <text evidence="5 16">Homodimer.</text>
</comment>
<evidence type="ECO:0000256" key="2">
    <source>
        <dbReference type="ARBA" id="ARBA00001958"/>
    </source>
</evidence>
<comment type="subcellular location">
    <subcellularLocation>
        <location evidence="3 16">Cytoplasm</location>
    </subcellularLocation>
</comment>
<evidence type="ECO:0000256" key="13">
    <source>
        <dbReference type="ARBA" id="ARBA00022993"/>
    </source>
</evidence>
<comment type="cofactor">
    <cofactor evidence="16">
        <name>NH4(+)</name>
        <dbReference type="ChEBI" id="CHEBI:28938"/>
    </cofactor>
    <cofactor evidence="16">
        <name>K(+)</name>
        <dbReference type="ChEBI" id="CHEBI:29103"/>
    </cofactor>
    <text evidence="16">A monovalent cation. Ammonium or potassium.</text>
</comment>
<keyword evidence="9 16" id="KW-0547">Nucleotide-binding</keyword>
<dbReference type="NCBIfam" id="TIGR00671">
    <property type="entry name" value="baf"/>
    <property type="match status" value="1"/>
</dbReference>
<dbReference type="PANTHER" id="PTHR34265:SF1">
    <property type="entry name" value="TYPE III PANTOTHENATE KINASE"/>
    <property type="match status" value="1"/>
</dbReference>
<evidence type="ECO:0000313" key="18">
    <source>
        <dbReference type="Proteomes" id="UP000054908"/>
    </source>
</evidence>
<keyword evidence="11 16" id="KW-0067">ATP-binding</keyword>
<dbReference type="InterPro" id="IPR004619">
    <property type="entry name" value="Type_III_PanK"/>
</dbReference>
<dbReference type="Proteomes" id="UP000054908">
    <property type="component" value="Unassembled WGS sequence"/>
</dbReference>
<dbReference type="EC" id="2.7.1.33" evidence="6 16"/>
<sequence>MRLPLYKSILLLILILTRLTIAHLGMRRVLTMMLCIDVGNSHIYGGVFAGEEIRLRFRHTSKISTSDELGIFLKSVLRENQCSPEAINQIAICSVVPQIDYSLRAACLKYFSVEPFFLQSGVKTGLNIKYRNPIEVGADRIANAIAATSLFPGKNIIVIDFGTATTFCVITAQKGYLGGSILPGVRLAVDALALKTAKLPAVEIIKPEQVVGRSTIESIQAGVYYGALGACRELIHRIKEEIFSKQEVLVLATGGFASLFDKQGIYDHLIPDLVLQGVRLAAELNC</sequence>
<keyword evidence="16" id="KW-0479">Metal-binding</keyword>
<evidence type="ECO:0000256" key="8">
    <source>
        <dbReference type="ARBA" id="ARBA00022679"/>
    </source>
</evidence>
<keyword evidence="12 16" id="KW-0630">Potassium</keyword>
<reference evidence="17 18" key="1">
    <citation type="submission" date="2015-11" db="EMBL/GenBank/DDBJ databases">
        <title>Genomic analysis of 38 Legionella species identifies large and diverse effector repertoires.</title>
        <authorList>
            <person name="Burstein D."/>
            <person name="Amaro F."/>
            <person name="Zusman T."/>
            <person name="Lifshitz Z."/>
            <person name="Cohen O."/>
            <person name="Gilbert J.A."/>
            <person name="Pupko T."/>
            <person name="Shuman H.A."/>
            <person name="Segal G."/>
        </authorList>
    </citation>
    <scope>NUCLEOTIDE SEQUENCE [LARGE SCALE GENOMIC DNA]</scope>
    <source>
        <strain evidence="17 18">PX-1-G2-E2</strain>
    </source>
</reference>
<dbReference type="UniPathway" id="UPA00241">
    <property type="reaction ID" value="UER00352"/>
</dbReference>
<evidence type="ECO:0000256" key="11">
    <source>
        <dbReference type="ARBA" id="ARBA00022840"/>
    </source>
</evidence>
<evidence type="ECO:0000256" key="5">
    <source>
        <dbReference type="ARBA" id="ARBA00011738"/>
    </source>
</evidence>
<dbReference type="EMBL" id="LNYL01000042">
    <property type="protein sequence ID" value="KTD25974.1"/>
    <property type="molecule type" value="Genomic_DNA"/>
</dbReference>
<feature type="binding site" evidence="16">
    <location>
        <position position="160"/>
    </location>
    <ligand>
        <name>K(+)</name>
        <dbReference type="ChEBI" id="CHEBI:29103"/>
    </ligand>
</feature>
<feature type="binding site" evidence="16">
    <location>
        <position position="163"/>
    </location>
    <ligand>
        <name>ATP</name>
        <dbReference type="ChEBI" id="CHEBI:30616"/>
    </ligand>
</feature>
<comment type="function">
    <text evidence="16">Catalyzes the phosphorylation of pantothenate (Pan), the first step in CoA biosynthesis.</text>
</comment>
<feature type="active site" description="Proton acceptor" evidence="16">
    <location>
        <position position="139"/>
    </location>
</feature>
<keyword evidence="8 16" id="KW-0808">Transferase</keyword>
<dbReference type="InterPro" id="IPR043129">
    <property type="entry name" value="ATPase_NBD"/>
</dbReference>
<feature type="binding site" evidence="16">
    <location>
        <position position="130"/>
    </location>
    <ligand>
        <name>substrate</name>
    </ligand>
</feature>
<evidence type="ECO:0000256" key="14">
    <source>
        <dbReference type="ARBA" id="ARBA00038036"/>
    </source>
</evidence>
<evidence type="ECO:0000256" key="4">
    <source>
        <dbReference type="ARBA" id="ARBA00005225"/>
    </source>
</evidence>
<proteinExistence type="inferred from homology"/>
<dbReference type="GO" id="GO:0005524">
    <property type="term" value="F:ATP binding"/>
    <property type="evidence" value="ECO:0007669"/>
    <property type="project" value="UniProtKB-UniRule"/>
</dbReference>
<comment type="caution">
    <text evidence="17">The sequence shown here is derived from an EMBL/GenBank/DDBJ whole genome shotgun (WGS) entry which is preliminary data.</text>
</comment>
<dbReference type="SUPFAM" id="SSF53067">
    <property type="entry name" value="Actin-like ATPase domain"/>
    <property type="match status" value="2"/>
</dbReference>
<dbReference type="STRING" id="466.Lmac_1745"/>
<evidence type="ECO:0000256" key="10">
    <source>
        <dbReference type="ARBA" id="ARBA00022777"/>
    </source>
</evidence>
<dbReference type="GO" id="GO:0004594">
    <property type="term" value="F:pantothenate kinase activity"/>
    <property type="evidence" value="ECO:0007669"/>
    <property type="project" value="UniProtKB-UniRule"/>
</dbReference>
<evidence type="ECO:0000256" key="6">
    <source>
        <dbReference type="ARBA" id="ARBA00012102"/>
    </source>
</evidence>
<dbReference type="PANTHER" id="PTHR34265">
    <property type="entry name" value="TYPE III PANTOTHENATE KINASE"/>
    <property type="match status" value="1"/>
</dbReference>
<dbReference type="HAMAP" id="MF_01274">
    <property type="entry name" value="Pantothen_kinase_3"/>
    <property type="match status" value="1"/>
</dbReference>
<dbReference type="GO" id="GO:0005737">
    <property type="term" value="C:cytoplasm"/>
    <property type="evidence" value="ECO:0007669"/>
    <property type="project" value="UniProtKB-SubCell"/>
</dbReference>
<comment type="cofactor">
    <cofactor evidence="2">
        <name>K(+)</name>
        <dbReference type="ChEBI" id="CHEBI:29103"/>
    </cofactor>
</comment>
<dbReference type="GO" id="GO:0015937">
    <property type="term" value="P:coenzyme A biosynthetic process"/>
    <property type="evidence" value="ECO:0007669"/>
    <property type="project" value="UniProtKB-UniRule"/>
</dbReference>
<evidence type="ECO:0000313" key="17">
    <source>
        <dbReference type="EMBL" id="KTD25974.1"/>
    </source>
</evidence>
<feature type="binding site" evidence="16">
    <location>
        <position position="215"/>
    </location>
    <ligand>
        <name>substrate</name>
    </ligand>
</feature>
<comment type="pathway">
    <text evidence="4 16">Cofactor biosynthesis; coenzyme A biosynthesis; CoA from (R)-pantothenate: step 1/5.</text>
</comment>
<accession>A0A0W0W234</accession>
<keyword evidence="13 16" id="KW-0173">Coenzyme A biosynthesis</keyword>
<evidence type="ECO:0000256" key="15">
    <source>
        <dbReference type="ARBA" id="ARBA00040883"/>
    </source>
</evidence>
<dbReference type="PATRIC" id="fig|466.6.peg.1835"/>
<feature type="binding site" evidence="16">
    <location>
        <begin position="37"/>
        <end position="44"/>
    </location>
    <ligand>
        <name>ATP</name>
        <dbReference type="ChEBI" id="CHEBI:30616"/>
    </ligand>
</feature>
<evidence type="ECO:0000256" key="16">
    <source>
        <dbReference type="HAMAP-Rule" id="MF_01274"/>
    </source>
</evidence>
<dbReference type="Gene3D" id="3.30.420.40">
    <property type="match status" value="2"/>
</dbReference>
<protein>
    <recommendedName>
        <fullName evidence="15 16">Type III pantothenate kinase</fullName>
        <ecNumber evidence="6 16">2.7.1.33</ecNumber>
    </recommendedName>
    <alternativeName>
        <fullName evidence="16">PanK-III</fullName>
    </alternativeName>
    <alternativeName>
        <fullName evidence="16">Pantothenic acid kinase</fullName>
    </alternativeName>
</protein>
<evidence type="ECO:0000256" key="9">
    <source>
        <dbReference type="ARBA" id="ARBA00022741"/>
    </source>
</evidence>
<feature type="binding site" evidence="16">
    <location>
        <begin position="137"/>
        <end position="140"/>
    </location>
    <ligand>
        <name>substrate</name>
    </ligand>
</feature>
<evidence type="ECO:0000256" key="7">
    <source>
        <dbReference type="ARBA" id="ARBA00022490"/>
    </source>
</evidence>
<keyword evidence="18" id="KW-1185">Reference proteome</keyword>
<dbReference type="CDD" id="cd24015">
    <property type="entry name" value="ASKHA_NBD_PanK-III"/>
    <property type="match status" value="1"/>
</dbReference>
<evidence type="ECO:0000256" key="1">
    <source>
        <dbReference type="ARBA" id="ARBA00001206"/>
    </source>
</evidence>
<comment type="similarity">
    <text evidence="14 16">Belongs to the type III pantothenate kinase family.</text>
</comment>
<gene>
    <name evidence="16 17" type="primary">coaX</name>
    <name evidence="17" type="ORF">Lmac_1745</name>
</gene>
<name>A0A0W0W234_9GAMM</name>
<keyword evidence="7 16" id="KW-0963">Cytoplasm</keyword>